<evidence type="ECO:0000256" key="5">
    <source>
        <dbReference type="ARBA" id="ARBA00023136"/>
    </source>
</evidence>
<reference evidence="8 9" key="2">
    <citation type="submission" date="2019-09" db="EMBL/GenBank/DDBJ databases">
        <authorList>
            <person name="Mazur A."/>
        </authorList>
    </citation>
    <scope>NUCLEOTIDE SEQUENCE [LARGE SCALE GENOMIC DNA]</scope>
    <source>
        <strain evidence="8 9">3729k</strain>
    </source>
</reference>
<feature type="transmembrane region" description="Helical" evidence="6">
    <location>
        <begin position="179"/>
        <end position="202"/>
    </location>
</feature>
<dbReference type="EMBL" id="VUOD01000009">
    <property type="protein sequence ID" value="KAA2284207.1"/>
    <property type="molecule type" value="Genomic_DNA"/>
</dbReference>
<evidence type="ECO:0000259" key="7">
    <source>
        <dbReference type="Pfam" id="PF01061"/>
    </source>
</evidence>
<comment type="similarity">
    <text evidence="2">Belongs to the ABC-2 integral membrane protein family.</text>
</comment>
<organism evidence="8 9">
    <name type="scientific">Arenimonas fontis</name>
    <dbReference type="NCBI Taxonomy" id="2608255"/>
    <lineage>
        <taxon>Bacteria</taxon>
        <taxon>Pseudomonadati</taxon>
        <taxon>Pseudomonadota</taxon>
        <taxon>Gammaproteobacteria</taxon>
        <taxon>Lysobacterales</taxon>
        <taxon>Lysobacteraceae</taxon>
        <taxon>Arenimonas</taxon>
    </lineage>
</organism>
<feature type="transmembrane region" description="Helical" evidence="6">
    <location>
        <begin position="148"/>
        <end position="173"/>
    </location>
</feature>
<accession>A0A5B2Z8I1</accession>
<evidence type="ECO:0000256" key="2">
    <source>
        <dbReference type="ARBA" id="ARBA00007783"/>
    </source>
</evidence>
<evidence type="ECO:0000313" key="8">
    <source>
        <dbReference type="EMBL" id="KAA2284207.1"/>
    </source>
</evidence>
<evidence type="ECO:0000256" key="4">
    <source>
        <dbReference type="ARBA" id="ARBA00022989"/>
    </source>
</evidence>
<dbReference type="PANTHER" id="PTHR43229:SF3">
    <property type="entry name" value="ABC-TYPE MULTIDRUG TRANSPORT SYSTEM, PERMEASE COMPONENT"/>
    <property type="match status" value="1"/>
</dbReference>
<proteinExistence type="inferred from homology"/>
<feature type="transmembrane region" description="Helical" evidence="6">
    <location>
        <begin position="234"/>
        <end position="253"/>
    </location>
</feature>
<evidence type="ECO:0000313" key="9">
    <source>
        <dbReference type="Proteomes" id="UP000322165"/>
    </source>
</evidence>
<dbReference type="AlphaFoldDB" id="A0A5B2Z8I1"/>
<feature type="transmembrane region" description="Helical" evidence="6">
    <location>
        <begin position="68"/>
        <end position="92"/>
    </location>
</feature>
<comment type="subcellular location">
    <subcellularLocation>
        <location evidence="1">Membrane</location>
        <topology evidence="1">Multi-pass membrane protein</topology>
    </subcellularLocation>
</comment>
<dbReference type="RefSeq" id="WP_149861212.1">
    <property type="nucleotide sequence ID" value="NZ_VUOD01000009.1"/>
</dbReference>
<reference evidence="8 9" key="1">
    <citation type="submission" date="2019-09" db="EMBL/GenBank/DDBJ databases">
        <title>Arenimonas chukotkensis sp. nov., a bacterium isolated from Chukotka hot spring, Arctic region, Russia.</title>
        <authorList>
            <person name="Zayulina K.S."/>
            <person name="Prokofeva M.I."/>
            <person name="Elcheninov A.G."/>
            <person name="Novikov A."/>
            <person name="Kochetkova T.V."/>
            <person name="Kublanov I.V."/>
        </authorList>
    </citation>
    <scope>NUCLEOTIDE SEQUENCE [LARGE SCALE GENOMIC DNA]</scope>
    <source>
        <strain evidence="8 9">3729k</strain>
    </source>
</reference>
<dbReference type="PIRSF" id="PIRSF006648">
    <property type="entry name" value="DrrB"/>
    <property type="match status" value="1"/>
</dbReference>
<keyword evidence="3 6" id="KW-0812">Transmembrane</keyword>
<sequence>MNAIVHSHAGAPAPSLARVYLSEAWYELLRLLRTPAFSVPTLLFPAVFYGLFGIVLPGSYGSLDKATYLLATFGVFGVIGPALFGFGVGMAIEREQGWLELKRVSPMPPGAYFFAKIATGLLFALAVLLLLSTLGFAFGNVKLGLGRWLLLVATLLLGTLPFSALGLFVGALVRGQAAVAVVNLVYLPMAVLSGLWIPLFAFPAILQKLAVVWPAWHLAQLALGVAGQGSTANAVGHVLVLLAWTVVFLSLAARRLRR</sequence>
<gene>
    <name evidence="8" type="ORF">F0415_10700</name>
</gene>
<feature type="transmembrane region" description="Helical" evidence="6">
    <location>
        <begin position="112"/>
        <end position="136"/>
    </location>
</feature>
<name>A0A5B2Z8I1_9GAMM</name>
<protein>
    <submittedName>
        <fullName evidence="8">ABC transporter permease</fullName>
    </submittedName>
</protein>
<feature type="domain" description="ABC-2 type transporter transmembrane" evidence="7">
    <location>
        <begin position="24"/>
        <end position="220"/>
    </location>
</feature>
<dbReference type="Proteomes" id="UP000322165">
    <property type="component" value="Unassembled WGS sequence"/>
</dbReference>
<feature type="transmembrane region" description="Helical" evidence="6">
    <location>
        <begin position="36"/>
        <end position="56"/>
    </location>
</feature>
<dbReference type="GO" id="GO:0140359">
    <property type="term" value="F:ABC-type transporter activity"/>
    <property type="evidence" value="ECO:0007669"/>
    <property type="project" value="InterPro"/>
</dbReference>
<evidence type="ECO:0000256" key="1">
    <source>
        <dbReference type="ARBA" id="ARBA00004141"/>
    </source>
</evidence>
<dbReference type="Pfam" id="PF01061">
    <property type="entry name" value="ABC2_membrane"/>
    <property type="match status" value="1"/>
</dbReference>
<comment type="caution">
    <text evidence="8">The sequence shown here is derived from an EMBL/GenBank/DDBJ whole genome shotgun (WGS) entry which is preliminary data.</text>
</comment>
<dbReference type="GO" id="GO:0043190">
    <property type="term" value="C:ATP-binding cassette (ABC) transporter complex"/>
    <property type="evidence" value="ECO:0007669"/>
    <property type="project" value="InterPro"/>
</dbReference>
<keyword evidence="4 6" id="KW-1133">Transmembrane helix</keyword>
<dbReference type="InterPro" id="IPR013525">
    <property type="entry name" value="ABC2_TM"/>
</dbReference>
<dbReference type="PANTHER" id="PTHR43229">
    <property type="entry name" value="NODULATION PROTEIN J"/>
    <property type="match status" value="1"/>
</dbReference>
<keyword evidence="5 6" id="KW-0472">Membrane</keyword>
<dbReference type="InterPro" id="IPR051784">
    <property type="entry name" value="Nod_factor_ABC_transporter"/>
</dbReference>
<dbReference type="InterPro" id="IPR000412">
    <property type="entry name" value="ABC_2_transport"/>
</dbReference>
<evidence type="ECO:0000256" key="6">
    <source>
        <dbReference type="SAM" id="Phobius"/>
    </source>
</evidence>
<keyword evidence="9" id="KW-1185">Reference proteome</keyword>
<evidence type="ECO:0000256" key="3">
    <source>
        <dbReference type="ARBA" id="ARBA00022692"/>
    </source>
</evidence>